<proteinExistence type="predicted"/>
<protein>
    <submittedName>
        <fullName evidence="3">DUF1311 domain-containing protein</fullName>
    </submittedName>
</protein>
<keyword evidence="1" id="KW-0732">Signal</keyword>
<feature type="signal peptide" evidence="1">
    <location>
        <begin position="1"/>
        <end position="17"/>
    </location>
</feature>
<accession>A0A2T7UQX0</accession>
<evidence type="ECO:0000256" key="1">
    <source>
        <dbReference type="SAM" id="SignalP"/>
    </source>
</evidence>
<comment type="caution">
    <text evidence="3">The sequence shown here is derived from an EMBL/GenBank/DDBJ whole genome shotgun (WGS) entry which is preliminary data.</text>
</comment>
<gene>
    <name evidence="3" type="ORF">DDE23_12545</name>
</gene>
<feature type="domain" description="Lysozyme inhibitor LprI-like N-terminal" evidence="2">
    <location>
        <begin position="53"/>
        <end position="159"/>
    </location>
</feature>
<dbReference type="Gene3D" id="1.20.1270.180">
    <property type="match status" value="1"/>
</dbReference>
<evidence type="ECO:0000313" key="4">
    <source>
        <dbReference type="Proteomes" id="UP000244810"/>
    </source>
</evidence>
<dbReference type="InterPro" id="IPR009739">
    <property type="entry name" value="LprI-like_N"/>
</dbReference>
<feature type="chain" id="PRO_5015562370" evidence="1">
    <location>
        <begin position="18"/>
        <end position="168"/>
    </location>
</feature>
<dbReference type="Proteomes" id="UP000244810">
    <property type="component" value="Unassembled WGS sequence"/>
</dbReference>
<organism evidence="3 4">
    <name type="scientific">Pararhodobacter aggregans</name>
    <dbReference type="NCBI Taxonomy" id="404875"/>
    <lineage>
        <taxon>Bacteria</taxon>
        <taxon>Pseudomonadati</taxon>
        <taxon>Pseudomonadota</taxon>
        <taxon>Alphaproteobacteria</taxon>
        <taxon>Rhodobacterales</taxon>
        <taxon>Paracoccaceae</taxon>
        <taxon>Pararhodobacter</taxon>
    </lineage>
</organism>
<dbReference type="AlphaFoldDB" id="A0A2T7UQX0"/>
<dbReference type="RefSeq" id="WP_107752089.1">
    <property type="nucleotide sequence ID" value="NZ_QBKF01000006.1"/>
</dbReference>
<reference evidence="3 4" key="1">
    <citation type="journal article" date="2011" name="Syst. Appl. Microbiol.">
        <title>Defluviimonas denitrificans gen. nov., sp. nov., and Pararhodobacter aggregans gen. nov., sp. nov., non-phototrophic Rhodobacteraceae from the biofilter of a marine aquaculture.</title>
        <authorList>
            <person name="Foesel B.U."/>
            <person name="Drake H.L."/>
            <person name="Schramm A."/>
        </authorList>
    </citation>
    <scope>NUCLEOTIDE SEQUENCE [LARGE SCALE GENOMIC DNA]</scope>
    <source>
        <strain evidence="3 4">D1-19</strain>
    </source>
</reference>
<keyword evidence="4" id="KW-1185">Reference proteome</keyword>
<dbReference type="OrthoDB" id="7340239at2"/>
<name>A0A2T7UQX0_9RHOB</name>
<dbReference type="EMBL" id="QDDR01000006">
    <property type="protein sequence ID" value="PVE47077.1"/>
    <property type="molecule type" value="Genomic_DNA"/>
</dbReference>
<sequence length="168" mass="18187">MTRFLALLALIATPALAEEPYDSFSTGIADCVAATDGIEAGRACIGTGAAACFDGAPDGQTTTGMMFCGLAERDVWDRLLNEEYGLARDAARAADEAERADFPEFARRVEQLRDAQRAWIAYRDANCAMEYGLWGAGSMRQIAGADCQLRMTAGRMLELRAYRQQLGG</sequence>
<evidence type="ECO:0000313" key="3">
    <source>
        <dbReference type="EMBL" id="PVE47077.1"/>
    </source>
</evidence>
<dbReference type="Pfam" id="PF07007">
    <property type="entry name" value="LprI"/>
    <property type="match status" value="1"/>
</dbReference>
<evidence type="ECO:0000259" key="2">
    <source>
        <dbReference type="Pfam" id="PF07007"/>
    </source>
</evidence>